<dbReference type="SUPFAM" id="SSF111369">
    <property type="entry name" value="HlyD-like secretion proteins"/>
    <property type="match status" value="2"/>
</dbReference>
<evidence type="ECO:0000313" key="5">
    <source>
        <dbReference type="Proteomes" id="UP001243846"/>
    </source>
</evidence>
<evidence type="ECO:0000256" key="2">
    <source>
        <dbReference type="SAM" id="Phobius"/>
    </source>
</evidence>
<evidence type="ECO:0000259" key="3">
    <source>
        <dbReference type="Pfam" id="PF25917"/>
    </source>
</evidence>
<gene>
    <name evidence="4" type="ORF">QWZ10_04380</name>
</gene>
<feature type="domain" description="Multidrug resistance protein MdtA-like barrel-sandwich hybrid" evidence="3">
    <location>
        <begin position="52"/>
        <end position="246"/>
    </location>
</feature>
<dbReference type="Proteomes" id="UP001243846">
    <property type="component" value="Unassembled WGS sequence"/>
</dbReference>
<dbReference type="PANTHER" id="PTHR30386">
    <property type="entry name" value="MEMBRANE FUSION SUBUNIT OF EMRAB-TOLC MULTIDRUG EFFLUX PUMP"/>
    <property type="match status" value="1"/>
</dbReference>
<organism evidence="4 5">
    <name type="scientific">Paracoccus cavernae</name>
    <dbReference type="NCBI Taxonomy" id="1571207"/>
    <lineage>
        <taxon>Bacteria</taxon>
        <taxon>Pseudomonadati</taxon>
        <taxon>Pseudomonadota</taxon>
        <taxon>Alphaproteobacteria</taxon>
        <taxon>Rhodobacterales</taxon>
        <taxon>Paracoccaceae</taxon>
        <taxon>Paracoccus</taxon>
    </lineage>
</organism>
<dbReference type="EMBL" id="JAUFRC010000001">
    <property type="protein sequence ID" value="MDN3711265.1"/>
    <property type="molecule type" value="Genomic_DNA"/>
</dbReference>
<feature type="compositionally biased region" description="Basic and acidic residues" evidence="1">
    <location>
        <begin position="132"/>
        <end position="146"/>
    </location>
</feature>
<feature type="transmembrane region" description="Helical" evidence="2">
    <location>
        <begin position="7"/>
        <end position="28"/>
    </location>
</feature>
<sequence length="249" mass="26371">MSGTITKLASGIAVLAGAIGVGVVLYAWRLPPFNDGTQVTDNAYVAGKVTIIAPQLAGYIVRISVADYDEVSEGQLILQLDDRIYRERLEQAQAQLLAQQSSLSSSAQSERSAEARIKSAEASAQAAQVSRDNAEVNAKRQQELSERGTSSRASLDDANVALSQAQATYAQTRANLEVARQDLQTVIVDRETLEADVKAAEAVVELAKIDLSNTRITAPVAGKLGEVGARVGAYVTPGTQLTSIVTADR</sequence>
<comment type="caution">
    <text evidence="4">The sequence shown here is derived from an EMBL/GenBank/DDBJ whole genome shotgun (WGS) entry which is preliminary data.</text>
</comment>
<name>A0ABT8D788_9RHOB</name>
<dbReference type="RefSeq" id="WP_377684631.1">
    <property type="nucleotide sequence ID" value="NZ_JBHMDZ010000005.1"/>
</dbReference>
<dbReference type="Gene3D" id="2.40.50.100">
    <property type="match status" value="2"/>
</dbReference>
<keyword evidence="2" id="KW-0812">Transmembrane</keyword>
<accession>A0ABT8D788</accession>
<dbReference type="Pfam" id="PF25917">
    <property type="entry name" value="BSH_RND"/>
    <property type="match status" value="1"/>
</dbReference>
<dbReference type="PANTHER" id="PTHR30386:SF24">
    <property type="entry name" value="MULTIDRUG RESISTANCE EFFLUX PUMP"/>
    <property type="match status" value="1"/>
</dbReference>
<keyword evidence="2" id="KW-0472">Membrane</keyword>
<dbReference type="Gene3D" id="1.10.287.470">
    <property type="entry name" value="Helix hairpin bin"/>
    <property type="match status" value="3"/>
</dbReference>
<proteinExistence type="predicted"/>
<feature type="region of interest" description="Disordered" evidence="1">
    <location>
        <begin position="122"/>
        <end position="155"/>
    </location>
</feature>
<evidence type="ECO:0000256" key="1">
    <source>
        <dbReference type="SAM" id="MobiDB-lite"/>
    </source>
</evidence>
<protein>
    <submittedName>
        <fullName evidence="4">Biotin/lipoyl-binding protein</fullName>
    </submittedName>
</protein>
<reference evidence="5" key="1">
    <citation type="journal article" date="2019" name="Int. J. Syst. Evol. Microbiol.">
        <title>The Global Catalogue of Microorganisms (GCM) 10K type strain sequencing project: providing services to taxonomists for standard genome sequencing and annotation.</title>
        <authorList>
            <consortium name="The Broad Institute Genomics Platform"/>
            <consortium name="The Broad Institute Genome Sequencing Center for Infectious Disease"/>
            <person name="Wu L."/>
            <person name="Ma J."/>
        </authorList>
    </citation>
    <scope>NUCLEOTIDE SEQUENCE [LARGE SCALE GENOMIC DNA]</scope>
    <source>
        <strain evidence="5">CECT 8482</strain>
    </source>
</reference>
<keyword evidence="2" id="KW-1133">Transmembrane helix</keyword>
<evidence type="ECO:0000313" key="4">
    <source>
        <dbReference type="EMBL" id="MDN3711265.1"/>
    </source>
</evidence>
<dbReference type="InterPro" id="IPR058625">
    <property type="entry name" value="MdtA-like_BSH"/>
</dbReference>
<keyword evidence="5" id="KW-1185">Reference proteome</keyword>
<dbReference type="InterPro" id="IPR050739">
    <property type="entry name" value="MFP"/>
</dbReference>